<evidence type="ECO:0000256" key="6">
    <source>
        <dbReference type="ARBA" id="ARBA00022908"/>
    </source>
</evidence>
<dbReference type="Pfam" id="PF00098">
    <property type="entry name" value="zf-CCHC"/>
    <property type="match status" value="1"/>
</dbReference>
<keyword evidence="2" id="KW-0479">Metal-binding</keyword>
<keyword evidence="3" id="KW-0255">Endonuclease</keyword>
<evidence type="ECO:0000256" key="9">
    <source>
        <dbReference type="ARBA" id="ARBA00023172"/>
    </source>
</evidence>
<evidence type="ECO:0000313" key="13">
    <source>
        <dbReference type="EMBL" id="OXU18496.1"/>
    </source>
</evidence>
<name>A0A232EJF8_9HYME</name>
<protein>
    <recommendedName>
        <fullName evidence="12">CCHC-type domain-containing protein</fullName>
    </recommendedName>
</protein>
<comment type="caution">
    <text evidence="13">The sequence shown here is derived from an EMBL/GenBank/DDBJ whole genome shotgun (WGS) entry which is preliminary data.</text>
</comment>
<dbReference type="SUPFAM" id="SSF53098">
    <property type="entry name" value="Ribonuclease H-like"/>
    <property type="match status" value="1"/>
</dbReference>
<accession>A0A232EJF8</accession>
<evidence type="ECO:0000256" key="2">
    <source>
        <dbReference type="ARBA" id="ARBA00022723"/>
    </source>
</evidence>
<feature type="region of interest" description="Disordered" evidence="11">
    <location>
        <begin position="95"/>
        <end position="114"/>
    </location>
</feature>
<dbReference type="InterPro" id="IPR036397">
    <property type="entry name" value="RNaseH_sf"/>
</dbReference>
<keyword evidence="1" id="KW-0540">Nuclease</keyword>
<keyword evidence="8" id="KW-0808">Transferase</keyword>
<dbReference type="InterPro" id="IPR039537">
    <property type="entry name" value="Retrotran_Ty1/copia-like"/>
</dbReference>
<dbReference type="AlphaFoldDB" id="A0A232EJF8"/>
<dbReference type="GO" id="GO:0015074">
    <property type="term" value="P:DNA integration"/>
    <property type="evidence" value="ECO:0007669"/>
    <property type="project" value="UniProtKB-KW"/>
</dbReference>
<dbReference type="PANTHER" id="PTHR42648">
    <property type="entry name" value="TRANSPOSASE, PUTATIVE-RELATED"/>
    <property type="match status" value="1"/>
</dbReference>
<dbReference type="SUPFAM" id="SSF57756">
    <property type="entry name" value="Retrovirus zinc finger-like domains"/>
    <property type="match status" value="1"/>
</dbReference>
<dbReference type="Pfam" id="PF13976">
    <property type="entry name" value="gag_pre-integrs"/>
    <property type="match status" value="1"/>
</dbReference>
<dbReference type="GO" id="GO:0003887">
    <property type="term" value="F:DNA-directed DNA polymerase activity"/>
    <property type="evidence" value="ECO:0007669"/>
    <property type="project" value="UniProtKB-KW"/>
</dbReference>
<reference evidence="13 14" key="1">
    <citation type="journal article" date="2017" name="Curr. Biol.">
        <title>The Evolution of Venom by Co-option of Single-Copy Genes.</title>
        <authorList>
            <person name="Martinson E.O."/>
            <person name="Mrinalini"/>
            <person name="Kelkar Y.D."/>
            <person name="Chang C.H."/>
            <person name="Werren J.H."/>
        </authorList>
    </citation>
    <scope>NUCLEOTIDE SEQUENCE [LARGE SCALE GENOMIC DNA]</scope>
    <source>
        <strain evidence="13 14">Alberta</strain>
        <tissue evidence="13">Whole body</tissue>
    </source>
</reference>
<feature type="compositionally biased region" description="Basic and acidic residues" evidence="11">
    <location>
        <begin position="95"/>
        <end position="111"/>
    </location>
</feature>
<keyword evidence="10" id="KW-0862">Zinc</keyword>
<keyword evidence="4" id="KW-0378">Hydrolase</keyword>
<dbReference type="InterPro" id="IPR025724">
    <property type="entry name" value="GAG-pre-integrase_dom"/>
</dbReference>
<keyword evidence="6" id="KW-0229">DNA integration</keyword>
<dbReference type="PANTHER" id="PTHR42648:SF11">
    <property type="entry name" value="TRANSPOSON TY4-P GAG-POL POLYPROTEIN"/>
    <property type="match status" value="1"/>
</dbReference>
<sequence>MEILQKLRESRKGEVSFMNKGERVHTFCDRFDQIITEHELSNDPEKLTEQEKRSTFYQVVIGVIPEIRRTDSAVITTTGKEMNMDDLRKVMVRIQEDNDANSKKPDSKEPTASRASFKNFRGDKNKCFRCNKTGHWQQDCPLTNLNRLFCYLCNCETDHKGDDYPINRLAEAEPTLEETEVKAEDSPEAIVEVLEAEQPPDELSMKMMVITGMSMTKTSKIKGVIKSANKNDFADIVIDGRGNLSLKNNISNENPIKLTNVIAAKVISENLLSLRRLIDAGFSINLDDKIFRVYNKENDKTIFEGIYEKPNWVVRFEVKKVTNKNNTMINESDNYSCIACLASVSEGDNSEYNTEASKEKESVIGREKSEEFIESNAENANSEETTTTECNACLMVIMENQPDILNSEVKQNEAMLWHIRLGHASLNYLKMLQKKEKILKHVKFDESIRDCEECILSKMEKLPFKQNKSRAERPLQIIHSDLMGPIKPTSWLGGKKYIMMFVDDYSRELSEHFMCDSGLPPSMWELAAEEAIHSYNITPHKSINYEVPTLKFSPKARCHLEQIRRFGCIAYIKLPKTETKFSSVSVKAILVMRQKHENISDMQIEFSENQSTKESQDAIECNFARYTKTSEIEEVNEDELGHILLASIQEDPISYKEGVNSEDKDLWIQAIKEELESTKKNEVWELVDRPKVQLNARLVTRGFKDRNIYDLKETYAPVSRLSLIRATISISNKEDLEICLRKKKCLWKYQK</sequence>
<keyword evidence="7" id="KW-0695">RNA-directed DNA polymerase</keyword>
<evidence type="ECO:0000256" key="3">
    <source>
        <dbReference type="ARBA" id="ARBA00022759"/>
    </source>
</evidence>
<dbReference type="InterPro" id="IPR001878">
    <property type="entry name" value="Znf_CCHC"/>
</dbReference>
<evidence type="ECO:0000256" key="7">
    <source>
        <dbReference type="ARBA" id="ARBA00022918"/>
    </source>
</evidence>
<dbReference type="GO" id="GO:0016787">
    <property type="term" value="F:hydrolase activity"/>
    <property type="evidence" value="ECO:0007669"/>
    <property type="project" value="UniProtKB-KW"/>
</dbReference>
<evidence type="ECO:0000256" key="4">
    <source>
        <dbReference type="ARBA" id="ARBA00022801"/>
    </source>
</evidence>
<evidence type="ECO:0000256" key="11">
    <source>
        <dbReference type="SAM" id="MobiDB-lite"/>
    </source>
</evidence>
<evidence type="ECO:0000256" key="8">
    <source>
        <dbReference type="ARBA" id="ARBA00022932"/>
    </source>
</evidence>
<dbReference type="Proteomes" id="UP000215335">
    <property type="component" value="Unassembled WGS sequence"/>
</dbReference>
<evidence type="ECO:0000256" key="10">
    <source>
        <dbReference type="PROSITE-ProRule" id="PRU00047"/>
    </source>
</evidence>
<evidence type="ECO:0000259" key="12">
    <source>
        <dbReference type="PROSITE" id="PS50158"/>
    </source>
</evidence>
<feature type="domain" description="CCHC-type" evidence="12">
    <location>
        <begin position="126"/>
        <end position="141"/>
    </location>
</feature>
<dbReference type="Gene3D" id="3.30.420.10">
    <property type="entry name" value="Ribonuclease H-like superfamily/Ribonuclease H"/>
    <property type="match status" value="1"/>
</dbReference>
<proteinExistence type="predicted"/>
<dbReference type="SMART" id="SM00343">
    <property type="entry name" value="ZnF_C2HC"/>
    <property type="match status" value="1"/>
</dbReference>
<dbReference type="GO" id="GO:0008270">
    <property type="term" value="F:zinc ion binding"/>
    <property type="evidence" value="ECO:0007669"/>
    <property type="project" value="UniProtKB-KW"/>
</dbReference>
<keyword evidence="5" id="KW-0460">Magnesium</keyword>
<evidence type="ECO:0000313" key="14">
    <source>
        <dbReference type="Proteomes" id="UP000215335"/>
    </source>
</evidence>
<dbReference type="GO" id="GO:0003964">
    <property type="term" value="F:RNA-directed DNA polymerase activity"/>
    <property type="evidence" value="ECO:0007669"/>
    <property type="project" value="UniProtKB-KW"/>
</dbReference>
<keyword evidence="8" id="KW-0239">DNA-directed DNA polymerase</keyword>
<dbReference type="GO" id="GO:0003676">
    <property type="term" value="F:nucleic acid binding"/>
    <property type="evidence" value="ECO:0007669"/>
    <property type="project" value="InterPro"/>
</dbReference>
<organism evidence="13 14">
    <name type="scientific">Trichomalopsis sarcophagae</name>
    <dbReference type="NCBI Taxonomy" id="543379"/>
    <lineage>
        <taxon>Eukaryota</taxon>
        <taxon>Metazoa</taxon>
        <taxon>Ecdysozoa</taxon>
        <taxon>Arthropoda</taxon>
        <taxon>Hexapoda</taxon>
        <taxon>Insecta</taxon>
        <taxon>Pterygota</taxon>
        <taxon>Neoptera</taxon>
        <taxon>Endopterygota</taxon>
        <taxon>Hymenoptera</taxon>
        <taxon>Apocrita</taxon>
        <taxon>Proctotrupomorpha</taxon>
        <taxon>Chalcidoidea</taxon>
        <taxon>Pteromalidae</taxon>
        <taxon>Pteromalinae</taxon>
        <taxon>Trichomalopsis</taxon>
    </lineage>
</organism>
<gene>
    <name evidence="13" type="ORF">TSAR_013668</name>
</gene>
<keyword evidence="8" id="KW-0548">Nucleotidyltransferase</keyword>
<dbReference type="GO" id="GO:0006310">
    <property type="term" value="P:DNA recombination"/>
    <property type="evidence" value="ECO:0007669"/>
    <property type="project" value="UniProtKB-KW"/>
</dbReference>
<evidence type="ECO:0000256" key="5">
    <source>
        <dbReference type="ARBA" id="ARBA00022842"/>
    </source>
</evidence>
<dbReference type="STRING" id="543379.A0A232EJF8"/>
<keyword evidence="14" id="KW-1185">Reference proteome</keyword>
<keyword evidence="10" id="KW-0863">Zinc-finger</keyword>
<dbReference type="GO" id="GO:0004519">
    <property type="term" value="F:endonuclease activity"/>
    <property type="evidence" value="ECO:0007669"/>
    <property type="project" value="UniProtKB-KW"/>
</dbReference>
<evidence type="ECO:0000256" key="1">
    <source>
        <dbReference type="ARBA" id="ARBA00022722"/>
    </source>
</evidence>
<dbReference type="Gene3D" id="4.10.60.10">
    <property type="entry name" value="Zinc finger, CCHC-type"/>
    <property type="match status" value="1"/>
</dbReference>
<dbReference type="OrthoDB" id="8188638at2759"/>
<dbReference type="InterPro" id="IPR012337">
    <property type="entry name" value="RNaseH-like_sf"/>
</dbReference>
<keyword evidence="9" id="KW-0233">DNA recombination</keyword>
<dbReference type="EMBL" id="NNAY01004011">
    <property type="protein sequence ID" value="OXU18496.1"/>
    <property type="molecule type" value="Genomic_DNA"/>
</dbReference>
<dbReference type="PROSITE" id="PS50158">
    <property type="entry name" value="ZF_CCHC"/>
    <property type="match status" value="1"/>
</dbReference>
<dbReference type="InterPro" id="IPR036875">
    <property type="entry name" value="Znf_CCHC_sf"/>
</dbReference>